<comment type="caution">
    <text evidence="2">The sequence shown here is derived from an EMBL/GenBank/DDBJ whole genome shotgun (WGS) entry which is preliminary data.</text>
</comment>
<dbReference type="Gene3D" id="3.90.1200.10">
    <property type="match status" value="1"/>
</dbReference>
<organism evidence="2 3">
    <name type="scientific">Nocardia abscessus</name>
    <dbReference type="NCBI Taxonomy" id="120957"/>
    <lineage>
        <taxon>Bacteria</taxon>
        <taxon>Bacillati</taxon>
        <taxon>Actinomycetota</taxon>
        <taxon>Actinomycetes</taxon>
        <taxon>Mycobacteriales</taxon>
        <taxon>Nocardiaceae</taxon>
        <taxon>Nocardia</taxon>
    </lineage>
</organism>
<dbReference type="InterPro" id="IPR011009">
    <property type="entry name" value="Kinase-like_dom_sf"/>
</dbReference>
<evidence type="ECO:0000313" key="3">
    <source>
        <dbReference type="Proteomes" id="UP000807309"/>
    </source>
</evidence>
<evidence type="ECO:0000259" key="1">
    <source>
        <dbReference type="Pfam" id="PF01636"/>
    </source>
</evidence>
<feature type="domain" description="Aminoglycoside phosphotransferase" evidence="1">
    <location>
        <begin position="36"/>
        <end position="260"/>
    </location>
</feature>
<dbReference type="InterPro" id="IPR002575">
    <property type="entry name" value="Aminoglycoside_PTrfase"/>
</dbReference>
<dbReference type="InterPro" id="IPR051678">
    <property type="entry name" value="AGP_Transferase"/>
</dbReference>
<dbReference type="Gene3D" id="3.30.200.20">
    <property type="entry name" value="Phosphorylase Kinase, domain 1"/>
    <property type="match status" value="1"/>
</dbReference>
<gene>
    <name evidence="2" type="ORF">IU470_28960</name>
</gene>
<reference evidence="2 3" key="1">
    <citation type="submission" date="2020-10" db="EMBL/GenBank/DDBJ databases">
        <title>Identification of Nocardia species via Next-generation sequencing and recognition of intraspecies genetic diversity.</title>
        <authorList>
            <person name="Li P."/>
            <person name="Li P."/>
            <person name="Lu B."/>
        </authorList>
    </citation>
    <scope>NUCLEOTIDE SEQUENCE [LARGE SCALE GENOMIC DNA]</scope>
    <source>
        <strain evidence="2 3">N-11</strain>
    </source>
</reference>
<dbReference type="SUPFAM" id="SSF56112">
    <property type="entry name" value="Protein kinase-like (PK-like)"/>
    <property type="match status" value="1"/>
</dbReference>
<name>A0ABS0CKK7_9NOCA</name>
<accession>A0ABS0CKK7</accession>
<evidence type="ECO:0000313" key="2">
    <source>
        <dbReference type="EMBL" id="MBF6229109.1"/>
    </source>
</evidence>
<keyword evidence="3" id="KW-1185">Reference proteome</keyword>
<dbReference type="Proteomes" id="UP000807309">
    <property type="component" value="Unassembled WGS sequence"/>
</dbReference>
<dbReference type="EMBL" id="JADLRE010000030">
    <property type="protein sequence ID" value="MBF6229109.1"/>
    <property type="molecule type" value="Genomic_DNA"/>
</dbReference>
<dbReference type="CDD" id="cd05155">
    <property type="entry name" value="APH_ChoK_like_1"/>
    <property type="match status" value="1"/>
</dbReference>
<dbReference type="PANTHER" id="PTHR21310:SF42">
    <property type="entry name" value="BIFUNCTIONAL AAC_APH"/>
    <property type="match status" value="1"/>
</dbReference>
<dbReference type="Pfam" id="PF01636">
    <property type="entry name" value="APH"/>
    <property type="match status" value="1"/>
</dbReference>
<sequence>MRTSGVESVEMDEQLLHLLLQEQHPDLAELPVHLAATGWDNQLWRLGDTLAVRVPRTERAPSLLRKEHEWVPILARRLPLPVPIPVRIGEASEQFPLPWIITTWVPGEPADRAPITRGRHAAETLADFLRALHQAAPHDAPVNWKRGVALRALTEEFERKCHSLGPDGDVLAIGKIWDEAVSAPEWHGPPTWFHGDLHPANVVVSEGSLSGVLDFGELGAGDPATDLAAAWLLLPANESAAFFENYAAADDAMIQRARGWAVFIGVSLIGIGQAWERGLPGGQPTWGRAGRNTLNRVLRSS</sequence>
<dbReference type="PANTHER" id="PTHR21310">
    <property type="entry name" value="AMINOGLYCOSIDE PHOSPHOTRANSFERASE-RELATED-RELATED"/>
    <property type="match status" value="1"/>
</dbReference>
<proteinExistence type="predicted"/>
<protein>
    <submittedName>
        <fullName evidence="2">Aminoglycoside phosphotransferase family protein</fullName>
    </submittedName>
</protein>